<feature type="region of interest" description="Disordered" evidence="7">
    <location>
        <begin position="210"/>
        <end position="272"/>
    </location>
</feature>
<dbReference type="PANTHER" id="PTHR13220">
    <property type="entry name" value="TIMELESS INTERACTING-RELATED"/>
    <property type="match status" value="1"/>
</dbReference>
<evidence type="ECO:0000256" key="4">
    <source>
        <dbReference type="ARBA" id="ARBA00023242"/>
    </source>
</evidence>
<name>A0A7R8ZTF0_9CRUS</name>
<protein>
    <recommendedName>
        <fullName evidence="6">TIMELESS-interacting protein</fullName>
    </recommendedName>
</protein>
<dbReference type="Pfam" id="PF07962">
    <property type="entry name" value="Swi3"/>
    <property type="match status" value="1"/>
</dbReference>
<feature type="region of interest" description="Disordered" evidence="7">
    <location>
        <begin position="1"/>
        <end position="58"/>
    </location>
</feature>
<gene>
    <name evidence="9" type="ORF">CTOB1V02_LOCUS13669</name>
</gene>
<evidence type="ECO:0000256" key="7">
    <source>
        <dbReference type="SAM" id="MobiDB-lite"/>
    </source>
</evidence>
<comment type="subcellular location">
    <subcellularLocation>
        <location evidence="1 6">Nucleus</location>
    </subcellularLocation>
</comment>
<feature type="compositionally biased region" description="Basic and acidic residues" evidence="7">
    <location>
        <begin position="20"/>
        <end position="56"/>
    </location>
</feature>
<dbReference type="OrthoDB" id="437078at2759"/>
<organism evidence="9">
    <name type="scientific">Cyprideis torosa</name>
    <dbReference type="NCBI Taxonomy" id="163714"/>
    <lineage>
        <taxon>Eukaryota</taxon>
        <taxon>Metazoa</taxon>
        <taxon>Ecdysozoa</taxon>
        <taxon>Arthropoda</taxon>
        <taxon>Crustacea</taxon>
        <taxon>Oligostraca</taxon>
        <taxon>Ostracoda</taxon>
        <taxon>Podocopa</taxon>
        <taxon>Podocopida</taxon>
        <taxon>Cytherocopina</taxon>
        <taxon>Cytheroidea</taxon>
        <taxon>Cytherideidae</taxon>
        <taxon>Cyprideis</taxon>
    </lineage>
</organism>
<evidence type="ECO:0000313" key="9">
    <source>
        <dbReference type="EMBL" id="CAD7235854.1"/>
    </source>
</evidence>
<dbReference type="GO" id="GO:0031297">
    <property type="term" value="P:replication fork processing"/>
    <property type="evidence" value="ECO:0007669"/>
    <property type="project" value="UniProtKB-UniRule"/>
</dbReference>
<evidence type="ECO:0000256" key="1">
    <source>
        <dbReference type="ARBA" id="ARBA00004123"/>
    </source>
</evidence>
<comment type="function">
    <text evidence="6">Plays an important role in the control of DNA replication and the maintenance of replication fork stability.</text>
</comment>
<feature type="compositionally biased region" description="Polar residues" evidence="7">
    <location>
        <begin position="253"/>
        <end position="264"/>
    </location>
</feature>
<keyword evidence="5 6" id="KW-0131">Cell cycle</keyword>
<evidence type="ECO:0000259" key="8">
    <source>
        <dbReference type="Pfam" id="PF07962"/>
    </source>
</evidence>
<proteinExistence type="inferred from homology"/>
<dbReference type="GO" id="GO:0031298">
    <property type="term" value="C:replication fork protection complex"/>
    <property type="evidence" value="ECO:0007669"/>
    <property type="project" value="TreeGrafter"/>
</dbReference>
<accession>A0A7R8ZTF0</accession>
<dbReference type="GO" id="GO:0006974">
    <property type="term" value="P:DNA damage response"/>
    <property type="evidence" value="ECO:0007669"/>
    <property type="project" value="UniProtKB-KW"/>
</dbReference>
<feature type="compositionally biased region" description="Polar residues" evidence="7">
    <location>
        <begin position="221"/>
        <end position="245"/>
    </location>
</feature>
<comment type="similarity">
    <text evidence="2 6">Belongs to the CSM3 family.</text>
</comment>
<evidence type="ECO:0000256" key="5">
    <source>
        <dbReference type="ARBA" id="ARBA00023306"/>
    </source>
</evidence>
<dbReference type="GO" id="GO:0003677">
    <property type="term" value="F:DNA binding"/>
    <property type="evidence" value="ECO:0007669"/>
    <property type="project" value="TreeGrafter"/>
</dbReference>
<keyword evidence="4 6" id="KW-0539">Nucleus</keyword>
<reference evidence="9" key="1">
    <citation type="submission" date="2020-11" db="EMBL/GenBank/DDBJ databases">
        <authorList>
            <person name="Tran Van P."/>
        </authorList>
    </citation>
    <scope>NUCLEOTIDE SEQUENCE</scope>
</reference>
<feature type="domain" description="Chromosome segregation in meiosis protein 3" evidence="8">
    <location>
        <begin position="67"/>
        <end position="147"/>
    </location>
</feature>
<dbReference type="PANTHER" id="PTHR13220:SF11">
    <property type="entry name" value="TIMELESS-INTERACTING PROTEIN"/>
    <property type="match status" value="1"/>
</dbReference>
<feature type="compositionally biased region" description="Basic and acidic residues" evidence="7">
    <location>
        <begin position="210"/>
        <end position="220"/>
    </location>
</feature>
<evidence type="ECO:0000256" key="6">
    <source>
        <dbReference type="RuleBase" id="RU366049"/>
    </source>
</evidence>
<dbReference type="EMBL" id="OB675018">
    <property type="protein sequence ID" value="CAD7235854.1"/>
    <property type="molecule type" value="Genomic_DNA"/>
</dbReference>
<dbReference type="InterPro" id="IPR040038">
    <property type="entry name" value="TIPIN/Csm3/Swi3"/>
</dbReference>
<dbReference type="AlphaFoldDB" id="A0A7R8ZTF0"/>
<dbReference type="GO" id="GO:0000076">
    <property type="term" value="P:DNA replication checkpoint signaling"/>
    <property type="evidence" value="ECO:0007669"/>
    <property type="project" value="UniProtKB-UniRule"/>
</dbReference>
<evidence type="ECO:0000256" key="2">
    <source>
        <dbReference type="ARBA" id="ARBA00006075"/>
    </source>
</evidence>
<keyword evidence="3 6" id="KW-0227">DNA damage</keyword>
<evidence type="ECO:0000256" key="3">
    <source>
        <dbReference type="ARBA" id="ARBA00022763"/>
    </source>
</evidence>
<sequence length="272" mass="30771">MDSSVDMVARMMMDDEEEDSHQIYDENYREAHDVVDLRRPSPEPGERRKDDKDKPKRIIKRNPIATLNPARLCGPRGLSDLQNHFKDFKFKGKGHETSDLDAVMTKLEHWAYRLFPKFRFDDTIAQVEKLGDKKAVRVHAKRIRMGMTEAELENDIQREGAGTVVASISAEEPPPPQEDPFEEILREHEAELAQAPAMDTDDIDEDMLREIEEAANRLTRDAQQALANGLSDESSQEIPNTSEIITTPAAATEDTSGSERSTAAMTREEPEP</sequence>
<dbReference type="GO" id="GO:0043111">
    <property type="term" value="P:replication fork arrest"/>
    <property type="evidence" value="ECO:0007669"/>
    <property type="project" value="TreeGrafter"/>
</dbReference>
<dbReference type="InterPro" id="IPR012923">
    <property type="entry name" value="Csm3"/>
</dbReference>